<protein>
    <submittedName>
        <fullName evidence="2">Uncharacterized protein</fullName>
    </submittedName>
</protein>
<keyword evidence="3" id="KW-1185">Reference proteome</keyword>
<reference evidence="3" key="1">
    <citation type="journal article" date="2008" name="Nat. Genet.">
        <title>The Pristionchus pacificus genome provides a unique perspective on nematode lifestyle and parasitism.</title>
        <authorList>
            <person name="Dieterich C."/>
            <person name="Clifton S.W."/>
            <person name="Schuster L.N."/>
            <person name="Chinwalla A."/>
            <person name="Delehaunty K."/>
            <person name="Dinkelacker I."/>
            <person name="Fulton L."/>
            <person name="Fulton R."/>
            <person name="Godfrey J."/>
            <person name="Minx P."/>
            <person name="Mitreva M."/>
            <person name="Roeseler W."/>
            <person name="Tian H."/>
            <person name="Witte H."/>
            <person name="Yang S.P."/>
            <person name="Wilson R.K."/>
            <person name="Sommer R.J."/>
        </authorList>
    </citation>
    <scope>NUCLEOTIDE SEQUENCE [LARGE SCALE GENOMIC DNA]</scope>
    <source>
        <strain evidence="3">PS312</strain>
    </source>
</reference>
<organism evidence="2 3">
    <name type="scientific">Pristionchus pacificus</name>
    <name type="common">Parasitic nematode worm</name>
    <dbReference type="NCBI Taxonomy" id="54126"/>
    <lineage>
        <taxon>Eukaryota</taxon>
        <taxon>Metazoa</taxon>
        <taxon>Ecdysozoa</taxon>
        <taxon>Nematoda</taxon>
        <taxon>Chromadorea</taxon>
        <taxon>Rhabditida</taxon>
        <taxon>Rhabditina</taxon>
        <taxon>Diplogasteromorpha</taxon>
        <taxon>Diplogasteroidea</taxon>
        <taxon>Neodiplogasteridae</taxon>
        <taxon>Pristionchus</taxon>
    </lineage>
</organism>
<dbReference type="AlphaFoldDB" id="A0A2A6B7A6"/>
<accession>A0A2A6B7A6</accession>
<evidence type="ECO:0000313" key="2">
    <source>
        <dbReference type="EnsemblMetazoa" id="PPA20951.1"/>
    </source>
</evidence>
<feature type="compositionally biased region" description="Basic residues" evidence="1">
    <location>
        <begin position="1"/>
        <end position="13"/>
    </location>
</feature>
<gene>
    <name evidence="2" type="primary">WBGene00110505</name>
</gene>
<proteinExistence type="predicted"/>
<sequence length="126" mass="14032">MPGKRKRVSKKRKAQSEAEAKRIESNLDGVCKLLAGLHPSLPPDALSHLLDRCALAVEELSGVQAMVLQDAGQAVDTVDKITAHLDKMNLLLRHTEEMADYVRKKREEVDNLEKTHFPEGLPAIEK</sequence>
<accession>A0A8R1UFV1</accession>
<name>A0A2A6B7A6_PRIPA</name>
<dbReference type="EnsemblMetazoa" id="PPA20951.1">
    <property type="protein sequence ID" value="PPA20951.1"/>
    <property type="gene ID" value="WBGene00110505"/>
</dbReference>
<dbReference type="Proteomes" id="UP000005239">
    <property type="component" value="Unassembled WGS sequence"/>
</dbReference>
<evidence type="ECO:0000256" key="1">
    <source>
        <dbReference type="SAM" id="MobiDB-lite"/>
    </source>
</evidence>
<feature type="region of interest" description="Disordered" evidence="1">
    <location>
        <begin position="1"/>
        <end position="21"/>
    </location>
</feature>
<evidence type="ECO:0000313" key="3">
    <source>
        <dbReference type="Proteomes" id="UP000005239"/>
    </source>
</evidence>
<reference evidence="2" key="2">
    <citation type="submission" date="2022-06" db="UniProtKB">
        <authorList>
            <consortium name="EnsemblMetazoa"/>
        </authorList>
    </citation>
    <scope>IDENTIFICATION</scope>
    <source>
        <strain evidence="2">PS312</strain>
    </source>
</reference>